<proteinExistence type="predicted"/>
<gene>
    <name evidence="1" type="ORF">A4H96_01235</name>
</gene>
<evidence type="ECO:0000313" key="1">
    <source>
        <dbReference type="EMBL" id="OAP93211.1"/>
    </source>
</evidence>
<evidence type="ECO:0000313" key="2">
    <source>
        <dbReference type="Proteomes" id="UP000078302"/>
    </source>
</evidence>
<dbReference type="EMBL" id="LVXZ01000013">
    <property type="protein sequence ID" value="OAP93211.1"/>
    <property type="molecule type" value="Genomic_DNA"/>
</dbReference>
<dbReference type="Proteomes" id="UP000078302">
    <property type="component" value="Unassembled WGS sequence"/>
</dbReference>
<comment type="caution">
    <text evidence="1">The sequence shown here is derived from an EMBL/GenBank/DDBJ whole genome shotgun (WGS) entry which is preliminary data.</text>
</comment>
<reference evidence="1 2" key="1">
    <citation type="submission" date="2016-04" db="EMBL/GenBank/DDBJ databases">
        <title>Acidithiobacillus ferrooxidans genome sequencing and assembly.</title>
        <authorList>
            <person name="Zhou Z."/>
        </authorList>
    </citation>
    <scope>NUCLEOTIDE SEQUENCE [LARGE SCALE GENOMIC DNA]</scope>
    <source>
        <strain evidence="1 2">BY0502</strain>
    </source>
</reference>
<organism evidence="1 2">
    <name type="scientific">Acidithiobacillus ferrooxidans</name>
    <name type="common">Thiobacillus ferrooxidans</name>
    <dbReference type="NCBI Taxonomy" id="920"/>
    <lineage>
        <taxon>Bacteria</taxon>
        <taxon>Pseudomonadati</taxon>
        <taxon>Pseudomonadota</taxon>
        <taxon>Acidithiobacillia</taxon>
        <taxon>Acidithiobacillales</taxon>
        <taxon>Acidithiobacillaceae</taxon>
        <taxon>Acidithiobacillus</taxon>
    </lineage>
</organism>
<dbReference type="AlphaFoldDB" id="A0A179BPZ5"/>
<sequence>MNITIIEGEVTPIGYSSTKQGHIIAVATGRGGVRAFVPGPENGEPLPRFISIKGFIRSEAYSEGKVILEEVYAEMWAPMSGGTQKASYGLTVVKRRSDSADPSVDALAEEWIPPAFPEEGTDHSEN</sequence>
<accession>A0A179BPZ5</accession>
<dbReference type="RefSeq" id="WP_064217899.1">
    <property type="nucleotide sequence ID" value="NZ_LVXZ01000013.1"/>
</dbReference>
<protein>
    <submittedName>
        <fullName evidence="1">Uncharacterized protein</fullName>
    </submittedName>
</protein>
<name>A0A179BPZ5_ACIFR</name>
<dbReference type="OrthoDB" id="9952760at2"/>
<keyword evidence="2" id="KW-1185">Reference proteome</keyword>